<dbReference type="PANTHER" id="PTHR24286:SF24">
    <property type="entry name" value="LANOSTEROL 14-ALPHA DEMETHYLASE"/>
    <property type="match status" value="1"/>
</dbReference>
<evidence type="ECO:0000313" key="10">
    <source>
        <dbReference type="EMBL" id="CAF1457595.1"/>
    </source>
</evidence>
<keyword evidence="3" id="KW-0349">Heme</keyword>
<evidence type="ECO:0000256" key="3">
    <source>
        <dbReference type="ARBA" id="ARBA00022617"/>
    </source>
</evidence>
<dbReference type="EMBL" id="CAJNOH010001173">
    <property type="protein sequence ID" value="CAF1185287.1"/>
    <property type="molecule type" value="Genomic_DNA"/>
</dbReference>
<dbReference type="GO" id="GO:0005506">
    <property type="term" value="F:iron ion binding"/>
    <property type="evidence" value="ECO:0007669"/>
    <property type="project" value="InterPro"/>
</dbReference>
<protein>
    <recommendedName>
        <fullName evidence="13">Cytochrome P450</fullName>
    </recommendedName>
</protein>
<keyword evidence="7" id="KW-0503">Monooxygenase</keyword>
<keyword evidence="5" id="KW-0560">Oxidoreductase</keyword>
<evidence type="ECO:0000256" key="6">
    <source>
        <dbReference type="ARBA" id="ARBA00023004"/>
    </source>
</evidence>
<evidence type="ECO:0000313" key="11">
    <source>
        <dbReference type="Proteomes" id="UP000663854"/>
    </source>
</evidence>
<sequence>MSIVPAQLNTYTTASYIILEWIRHEHDEIGQRIKDEIDCAPVKGEITIEYLNSMEYVQACVYEVIRMHTDFLLSLRHAGENISLSYDKFIPSGNLVATPLTGVHDLYLNPNKFDPERHLKPRKEMKADPYRALSFGRVDIQSSDFKKMAEKFSEVFLQSTTGQVVTIPKEVNQLTIKDGIIFIGKEHPNHSKSYCCRFLMVLVLLLVFGVGAIMIKPMFGQLPTIVLRDLRDNSLLDRSIIKSSTSITQTTSQTTNSQSNVTILYSMVNPYTSLPSYYKISSVYIARAYQTTLLFFMQNGPSWTYLDDVSVKNTYGTELLNNGDFENNSTLYWHGWSNANIVVGSNAHTGQRCHSEGASAGKNLSQTFYTTPGDVLNITFWIQWKGTGSLISTKVTIYP</sequence>
<comment type="similarity">
    <text evidence="2">Belongs to the cytochrome P450 family.</text>
</comment>
<dbReference type="SUPFAM" id="SSF48264">
    <property type="entry name" value="Cytochrome P450"/>
    <property type="match status" value="1"/>
</dbReference>
<evidence type="ECO:0000256" key="5">
    <source>
        <dbReference type="ARBA" id="ARBA00023002"/>
    </source>
</evidence>
<evidence type="ECO:0000256" key="7">
    <source>
        <dbReference type="ARBA" id="ARBA00023033"/>
    </source>
</evidence>
<dbReference type="Gene3D" id="1.10.630.10">
    <property type="entry name" value="Cytochrome P450"/>
    <property type="match status" value="1"/>
</dbReference>
<keyword evidence="8" id="KW-1133">Transmembrane helix</keyword>
<name>A0A814VC17_9BILA</name>
<comment type="caution">
    <text evidence="9">The sequence shown here is derived from an EMBL/GenBank/DDBJ whole genome shotgun (WGS) entry which is preliminary data.</text>
</comment>
<dbReference type="Proteomes" id="UP000663854">
    <property type="component" value="Unassembled WGS sequence"/>
</dbReference>
<dbReference type="GO" id="GO:0020037">
    <property type="term" value="F:heme binding"/>
    <property type="evidence" value="ECO:0007669"/>
    <property type="project" value="InterPro"/>
</dbReference>
<evidence type="ECO:0000256" key="4">
    <source>
        <dbReference type="ARBA" id="ARBA00022723"/>
    </source>
</evidence>
<evidence type="ECO:0000256" key="8">
    <source>
        <dbReference type="SAM" id="Phobius"/>
    </source>
</evidence>
<evidence type="ECO:0000313" key="9">
    <source>
        <dbReference type="EMBL" id="CAF1185287.1"/>
    </source>
</evidence>
<keyword evidence="8" id="KW-0812">Transmembrane</keyword>
<reference evidence="9" key="1">
    <citation type="submission" date="2021-02" db="EMBL/GenBank/DDBJ databases">
        <authorList>
            <person name="Nowell W R."/>
        </authorList>
    </citation>
    <scope>NUCLEOTIDE SEQUENCE</scope>
</reference>
<evidence type="ECO:0000313" key="12">
    <source>
        <dbReference type="Proteomes" id="UP000663870"/>
    </source>
</evidence>
<keyword evidence="4" id="KW-0479">Metal-binding</keyword>
<evidence type="ECO:0008006" key="13">
    <source>
        <dbReference type="Google" id="ProtNLM"/>
    </source>
</evidence>
<comment type="cofactor">
    <cofactor evidence="1">
        <name>heme</name>
        <dbReference type="ChEBI" id="CHEBI:30413"/>
    </cofactor>
</comment>
<feature type="transmembrane region" description="Helical" evidence="8">
    <location>
        <begin position="198"/>
        <end position="215"/>
    </location>
</feature>
<dbReference type="InterPro" id="IPR001128">
    <property type="entry name" value="Cyt_P450"/>
</dbReference>
<organism evidence="9 11">
    <name type="scientific">Rotaria sordida</name>
    <dbReference type="NCBI Taxonomy" id="392033"/>
    <lineage>
        <taxon>Eukaryota</taxon>
        <taxon>Metazoa</taxon>
        <taxon>Spiralia</taxon>
        <taxon>Gnathifera</taxon>
        <taxon>Rotifera</taxon>
        <taxon>Eurotatoria</taxon>
        <taxon>Bdelloidea</taxon>
        <taxon>Philodinida</taxon>
        <taxon>Philodinidae</taxon>
        <taxon>Rotaria</taxon>
    </lineage>
</organism>
<proteinExistence type="inferred from homology"/>
<dbReference type="GO" id="GO:0004497">
    <property type="term" value="F:monooxygenase activity"/>
    <property type="evidence" value="ECO:0007669"/>
    <property type="project" value="UniProtKB-KW"/>
</dbReference>
<evidence type="ECO:0000256" key="1">
    <source>
        <dbReference type="ARBA" id="ARBA00001971"/>
    </source>
</evidence>
<keyword evidence="8" id="KW-0472">Membrane</keyword>
<evidence type="ECO:0000256" key="2">
    <source>
        <dbReference type="ARBA" id="ARBA00010617"/>
    </source>
</evidence>
<dbReference type="AlphaFoldDB" id="A0A814VC17"/>
<dbReference type="Pfam" id="PF00067">
    <property type="entry name" value="p450"/>
    <property type="match status" value="1"/>
</dbReference>
<dbReference type="EMBL" id="CAJNOL010002070">
    <property type="protein sequence ID" value="CAF1457595.1"/>
    <property type="molecule type" value="Genomic_DNA"/>
</dbReference>
<dbReference type="Gene3D" id="2.60.120.260">
    <property type="entry name" value="Galactose-binding domain-like"/>
    <property type="match status" value="1"/>
</dbReference>
<keyword evidence="12" id="KW-1185">Reference proteome</keyword>
<dbReference type="InterPro" id="IPR036396">
    <property type="entry name" value="Cyt_P450_sf"/>
</dbReference>
<keyword evidence="6" id="KW-0408">Iron</keyword>
<dbReference type="GO" id="GO:0016125">
    <property type="term" value="P:sterol metabolic process"/>
    <property type="evidence" value="ECO:0007669"/>
    <property type="project" value="TreeGrafter"/>
</dbReference>
<dbReference type="GO" id="GO:0016705">
    <property type="term" value="F:oxidoreductase activity, acting on paired donors, with incorporation or reduction of molecular oxygen"/>
    <property type="evidence" value="ECO:0007669"/>
    <property type="project" value="InterPro"/>
</dbReference>
<accession>A0A814VC17</accession>
<gene>
    <name evidence="10" type="ORF">JXQ802_LOCUS37977</name>
    <name evidence="9" type="ORF">PYM288_LOCUS24034</name>
</gene>
<dbReference type="PANTHER" id="PTHR24286">
    <property type="entry name" value="CYTOCHROME P450 26"/>
    <property type="match status" value="1"/>
</dbReference>
<dbReference type="Proteomes" id="UP000663870">
    <property type="component" value="Unassembled WGS sequence"/>
</dbReference>